<keyword evidence="1" id="KW-0732">Signal</keyword>
<keyword evidence="7" id="KW-0812">Transmembrane</keyword>
<organism evidence="9 10">
    <name type="scientific">Dermabacter vaginalis</name>
    <dbReference type="NCBI Taxonomy" id="1630135"/>
    <lineage>
        <taxon>Bacteria</taxon>
        <taxon>Bacillati</taxon>
        <taxon>Actinomycetota</taxon>
        <taxon>Actinomycetes</taxon>
        <taxon>Micrococcales</taxon>
        <taxon>Dermabacteraceae</taxon>
        <taxon>Dermabacter</taxon>
    </lineage>
</organism>
<evidence type="ECO:0000256" key="2">
    <source>
        <dbReference type="ARBA" id="ARBA00023239"/>
    </source>
</evidence>
<keyword evidence="3 4" id="KW-0961">Cell wall biogenesis/degradation</keyword>
<gene>
    <name evidence="4" type="primary">rlpA</name>
    <name evidence="9" type="ORF">DAD186_05190</name>
</gene>
<keyword evidence="7" id="KW-0472">Membrane</keyword>
<dbReference type="PANTHER" id="PTHR34183:SF1">
    <property type="entry name" value="ENDOLYTIC PEPTIDOGLYCAN TRANSGLYCOSYLASE RLPA"/>
    <property type="match status" value="1"/>
</dbReference>
<dbReference type="InterPro" id="IPR011098">
    <property type="entry name" value="G5_dom"/>
</dbReference>
<evidence type="ECO:0000313" key="9">
    <source>
        <dbReference type="EMBL" id="ANP27074.1"/>
    </source>
</evidence>
<dbReference type="SMART" id="SM01208">
    <property type="entry name" value="G5"/>
    <property type="match status" value="1"/>
</dbReference>
<evidence type="ECO:0000256" key="5">
    <source>
        <dbReference type="RuleBase" id="RU003495"/>
    </source>
</evidence>
<keyword evidence="2 4" id="KW-0456">Lyase</keyword>
<evidence type="ECO:0000259" key="8">
    <source>
        <dbReference type="PROSITE" id="PS51109"/>
    </source>
</evidence>
<protein>
    <recommendedName>
        <fullName evidence="4">Probable endolytic peptidoglycan transglycosylase RlpA</fullName>
        <ecNumber evidence="4">4.2.2.-</ecNumber>
    </recommendedName>
</protein>
<feature type="region of interest" description="Disordered" evidence="6">
    <location>
        <begin position="361"/>
        <end position="404"/>
    </location>
</feature>
<evidence type="ECO:0000256" key="1">
    <source>
        <dbReference type="ARBA" id="ARBA00022729"/>
    </source>
</evidence>
<dbReference type="PROSITE" id="PS51109">
    <property type="entry name" value="G5"/>
    <property type="match status" value="1"/>
</dbReference>
<keyword evidence="7" id="KW-1133">Transmembrane helix</keyword>
<evidence type="ECO:0000313" key="10">
    <source>
        <dbReference type="Proteomes" id="UP000092596"/>
    </source>
</evidence>
<name>A0A1B0ZGI5_9MICO</name>
<dbReference type="NCBIfam" id="TIGR00413">
    <property type="entry name" value="rlpA"/>
    <property type="match status" value="1"/>
</dbReference>
<dbReference type="GO" id="GO:0071555">
    <property type="term" value="P:cell wall organization"/>
    <property type="evidence" value="ECO:0007669"/>
    <property type="project" value="UniProtKB-KW"/>
</dbReference>
<dbReference type="InterPro" id="IPR009009">
    <property type="entry name" value="RlpA-like_DPBB"/>
</dbReference>
<dbReference type="Pfam" id="PF03990">
    <property type="entry name" value="DUF348"/>
    <property type="match status" value="2"/>
</dbReference>
<dbReference type="GO" id="GO:0008932">
    <property type="term" value="F:lytic endotransglycosylase activity"/>
    <property type="evidence" value="ECO:0007669"/>
    <property type="project" value="UniProtKB-UniRule"/>
</dbReference>
<accession>A0A1B0ZGI5</accession>
<evidence type="ECO:0000256" key="7">
    <source>
        <dbReference type="SAM" id="Phobius"/>
    </source>
</evidence>
<evidence type="ECO:0000256" key="6">
    <source>
        <dbReference type="SAM" id="MobiDB-lite"/>
    </source>
</evidence>
<dbReference type="Gene3D" id="2.20.230.10">
    <property type="entry name" value="Resuscitation-promoting factor rpfb"/>
    <property type="match status" value="1"/>
</dbReference>
<dbReference type="Proteomes" id="UP000092596">
    <property type="component" value="Chromosome"/>
</dbReference>
<dbReference type="InterPro" id="IPR012997">
    <property type="entry name" value="RplA"/>
</dbReference>
<evidence type="ECO:0000256" key="3">
    <source>
        <dbReference type="ARBA" id="ARBA00023316"/>
    </source>
</evidence>
<comment type="function">
    <text evidence="4">Lytic transglycosylase with a strong preference for naked glycan strands that lack stem peptides.</text>
</comment>
<dbReference type="InterPro" id="IPR034718">
    <property type="entry name" value="RlpA"/>
</dbReference>
<proteinExistence type="inferred from homology"/>
<dbReference type="HAMAP" id="MF_02071">
    <property type="entry name" value="RlpA"/>
    <property type="match status" value="1"/>
</dbReference>
<reference evidence="9 10" key="1">
    <citation type="submission" date="2015-06" db="EMBL/GenBank/DDBJ databases">
        <title>Investigation of pathophysiology for high-risk pregnancy and development of treatment modality based on it.</title>
        <authorList>
            <person name="Kim B.-C."/>
            <person name="Lim S."/>
        </authorList>
    </citation>
    <scope>NUCLEOTIDE SEQUENCE [LARGE SCALE GENOMIC DNA]</scope>
    <source>
        <strain evidence="9 10">AD1-86</strain>
    </source>
</reference>
<dbReference type="EC" id="4.2.2.-" evidence="4"/>
<dbReference type="InterPro" id="IPR007137">
    <property type="entry name" value="DUF348"/>
</dbReference>
<dbReference type="InterPro" id="IPR036908">
    <property type="entry name" value="RlpA-like_sf"/>
</dbReference>
<dbReference type="KEGG" id="dva:DAD186_05190"/>
<dbReference type="PANTHER" id="PTHR34183">
    <property type="entry name" value="ENDOLYTIC PEPTIDOGLYCAN TRANSGLYCOSYLASE RLPA"/>
    <property type="match status" value="1"/>
</dbReference>
<keyword evidence="9" id="KW-0449">Lipoprotein</keyword>
<dbReference type="Pfam" id="PF03330">
    <property type="entry name" value="DPBB_1"/>
    <property type="match status" value="1"/>
</dbReference>
<comment type="similarity">
    <text evidence="4 5">Belongs to the RlpA family.</text>
</comment>
<dbReference type="STRING" id="1630135.DAD186_05190"/>
<feature type="domain" description="G5" evidence="8">
    <location>
        <begin position="285"/>
        <end position="365"/>
    </location>
</feature>
<dbReference type="CDD" id="cd22268">
    <property type="entry name" value="DPBB_RlpA-like"/>
    <property type="match status" value="1"/>
</dbReference>
<feature type="transmembrane region" description="Helical" evidence="7">
    <location>
        <begin position="93"/>
        <end position="114"/>
    </location>
</feature>
<feature type="compositionally biased region" description="Basic and acidic residues" evidence="6">
    <location>
        <begin position="366"/>
        <end position="375"/>
    </location>
</feature>
<evidence type="ECO:0000256" key="4">
    <source>
        <dbReference type="HAMAP-Rule" id="MF_02071"/>
    </source>
</evidence>
<sequence>MNAVFSRLPEFRRRCDGGSCDACADRCEVDRDKRQVMAKLRLLLAQALVFPMFARVKARQDGRIQEIRTRAHRATLPVHSSMRRTLVKKKTPIIAAAALATVFAGGGGGAAYAMSSEVTVNAYGRVATFRTFDSKVSDILEAHGVDVTHTDLVKPALGETIDSGDKIVVKEREEVKLSVDGKEQSVLVEGGTVADALSQAGIDAKGAAVSPKPDTKLEDVDGPVTVTTPKDITVTGMNGSWVAKGTTVRTVQDLLDKYFADSVDADDEVTPSRDTVLKDGDTIHLVRLNSEEKTEKVAIDYKTETRKDDAIYEGETRVVTKGEKGEKTIVKKVSTTDGKVTGEEVVKEEVTKEPVTEVIAKGTKKRPVEESKSEDVSADSSDDTKSSRKKRSESAPQGGKAVSGVRSCGASFYGNGDGTDGGPTASGERFNTHAYTAAHKSLPFGTRVRVTNKANGRSVVVRINDRGPYVGGRCLDLSYAAMKSIGGVSSGVARVDWQIVE</sequence>
<dbReference type="Gene3D" id="2.40.40.10">
    <property type="entry name" value="RlpA-like domain"/>
    <property type="match status" value="1"/>
</dbReference>
<dbReference type="SUPFAM" id="SSF50685">
    <property type="entry name" value="Barwin-like endoglucanases"/>
    <property type="match status" value="1"/>
</dbReference>
<dbReference type="AlphaFoldDB" id="A0A1B0ZGI5"/>
<dbReference type="EMBL" id="CP012117">
    <property type="protein sequence ID" value="ANP27074.1"/>
    <property type="molecule type" value="Genomic_DNA"/>
</dbReference>
<dbReference type="GO" id="GO:0000270">
    <property type="term" value="P:peptidoglycan metabolic process"/>
    <property type="evidence" value="ECO:0007669"/>
    <property type="project" value="UniProtKB-UniRule"/>
</dbReference>
<dbReference type="Pfam" id="PF07501">
    <property type="entry name" value="G5"/>
    <property type="match status" value="1"/>
</dbReference>